<evidence type="ECO:0000256" key="5">
    <source>
        <dbReference type="ARBA" id="ARBA00022989"/>
    </source>
</evidence>
<comment type="caution">
    <text evidence="9">The sequence shown here is derived from an EMBL/GenBank/DDBJ whole genome shotgun (WGS) entry which is preliminary data.</text>
</comment>
<dbReference type="PANTHER" id="PTHR11629:SF63">
    <property type="entry name" value="V-TYPE PROTON ATPASE SUBUNIT A"/>
    <property type="match status" value="1"/>
</dbReference>
<gene>
    <name evidence="9" type="ORF">S01H4_40807</name>
</gene>
<dbReference type="GO" id="GO:0046961">
    <property type="term" value="F:proton-transporting ATPase activity, rotational mechanism"/>
    <property type="evidence" value="ECO:0007669"/>
    <property type="project" value="InterPro"/>
</dbReference>
<keyword evidence="7 8" id="KW-0472">Membrane</keyword>
<dbReference type="GO" id="GO:0033179">
    <property type="term" value="C:proton-transporting V-type ATPase, V0 domain"/>
    <property type="evidence" value="ECO:0007669"/>
    <property type="project" value="InterPro"/>
</dbReference>
<keyword evidence="3" id="KW-0813">Transport</keyword>
<organism evidence="9">
    <name type="scientific">marine sediment metagenome</name>
    <dbReference type="NCBI Taxonomy" id="412755"/>
    <lineage>
        <taxon>unclassified sequences</taxon>
        <taxon>metagenomes</taxon>
        <taxon>ecological metagenomes</taxon>
    </lineage>
</organism>
<feature type="transmembrane region" description="Helical" evidence="8">
    <location>
        <begin position="245"/>
        <end position="264"/>
    </location>
</feature>
<evidence type="ECO:0000256" key="1">
    <source>
        <dbReference type="ARBA" id="ARBA00004141"/>
    </source>
</evidence>
<accession>X1CMP4</accession>
<protein>
    <recommendedName>
        <fullName evidence="10">V-type ATP synthase subunit I</fullName>
    </recommendedName>
</protein>
<sequence length="273" mass="30907">MKETDEHSEEKDLREMSPTVMKNFFLVRPFETITKMYGTPNYFEIDPTPVIAVTFPILFGLMFGDIGHGLVLIIAGLLGAYKFRKRRGDAFNFSWIIMYCGIAAFFIGFLYGEFLGHHEIEIFGNVLLHLQPINLLSILPNPTILLTIVGIGAIALIIGGIDRFITKSKLGSWLIGIGLVFFLLPLIVLLISPVLDITLYNPLHNIMNVFFFAVLIGVFHINLGWFIQFLNYWKQRRKFLAVSDSLIKILLLTGGTVLIFGVGFDINEWISYP</sequence>
<feature type="transmembrane region" description="Helical" evidence="8">
    <location>
        <begin position="50"/>
        <end position="78"/>
    </location>
</feature>
<keyword evidence="6" id="KW-0406">Ion transport</keyword>
<keyword evidence="4 8" id="KW-0812">Transmembrane</keyword>
<reference evidence="9" key="1">
    <citation type="journal article" date="2014" name="Front. Microbiol.">
        <title>High frequency of phylogenetically diverse reductive dehalogenase-homologous genes in deep subseafloor sedimentary metagenomes.</title>
        <authorList>
            <person name="Kawai M."/>
            <person name="Futagami T."/>
            <person name="Toyoda A."/>
            <person name="Takaki Y."/>
            <person name="Nishi S."/>
            <person name="Hori S."/>
            <person name="Arai W."/>
            <person name="Tsubouchi T."/>
            <person name="Morono Y."/>
            <person name="Uchiyama I."/>
            <person name="Ito T."/>
            <person name="Fujiyama A."/>
            <person name="Inagaki F."/>
            <person name="Takami H."/>
        </authorList>
    </citation>
    <scope>NUCLEOTIDE SEQUENCE</scope>
    <source>
        <strain evidence="9">Expedition CK06-06</strain>
    </source>
</reference>
<name>X1CMP4_9ZZZZ</name>
<evidence type="ECO:0000256" key="7">
    <source>
        <dbReference type="ARBA" id="ARBA00023136"/>
    </source>
</evidence>
<proteinExistence type="inferred from homology"/>
<evidence type="ECO:0000313" key="9">
    <source>
        <dbReference type="EMBL" id="GAG94252.1"/>
    </source>
</evidence>
<evidence type="ECO:0008006" key="10">
    <source>
        <dbReference type="Google" id="ProtNLM"/>
    </source>
</evidence>
<evidence type="ECO:0000256" key="4">
    <source>
        <dbReference type="ARBA" id="ARBA00022692"/>
    </source>
</evidence>
<evidence type="ECO:0000256" key="2">
    <source>
        <dbReference type="ARBA" id="ARBA00009904"/>
    </source>
</evidence>
<evidence type="ECO:0000256" key="6">
    <source>
        <dbReference type="ARBA" id="ARBA00023065"/>
    </source>
</evidence>
<dbReference type="EMBL" id="BART01022265">
    <property type="protein sequence ID" value="GAG94252.1"/>
    <property type="molecule type" value="Genomic_DNA"/>
</dbReference>
<dbReference type="GO" id="GO:0007035">
    <property type="term" value="P:vacuolar acidification"/>
    <property type="evidence" value="ECO:0007669"/>
    <property type="project" value="TreeGrafter"/>
</dbReference>
<feature type="transmembrane region" description="Helical" evidence="8">
    <location>
        <begin position="173"/>
        <end position="195"/>
    </location>
</feature>
<feature type="transmembrane region" description="Helical" evidence="8">
    <location>
        <begin position="90"/>
        <end position="111"/>
    </location>
</feature>
<feature type="transmembrane region" description="Helical" evidence="8">
    <location>
        <begin position="144"/>
        <end position="161"/>
    </location>
</feature>
<dbReference type="GO" id="GO:0016471">
    <property type="term" value="C:vacuolar proton-transporting V-type ATPase complex"/>
    <property type="evidence" value="ECO:0007669"/>
    <property type="project" value="TreeGrafter"/>
</dbReference>
<evidence type="ECO:0000256" key="8">
    <source>
        <dbReference type="SAM" id="Phobius"/>
    </source>
</evidence>
<dbReference type="PANTHER" id="PTHR11629">
    <property type="entry name" value="VACUOLAR PROTON ATPASES"/>
    <property type="match status" value="1"/>
</dbReference>
<comment type="similarity">
    <text evidence="2">Belongs to the V-ATPase 116 kDa subunit family.</text>
</comment>
<feature type="transmembrane region" description="Helical" evidence="8">
    <location>
        <begin position="207"/>
        <end position="233"/>
    </location>
</feature>
<dbReference type="Pfam" id="PF01496">
    <property type="entry name" value="V_ATPase_I"/>
    <property type="match status" value="1"/>
</dbReference>
<dbReference type="GO" id="GO:0051117">
    <property type="term" value="F:ATPase binding"/>
    <property type="evidence" value="ECO:0007669"/>
    <property type="project" value="TreeGrafter"/>
</dbReference>
<comment type="subcellular location">
    <subcellularLocation>
        <location evidence="1">Membrane</location>
        <topology evidence="1">Multi-pass membrane protein</topology>
    </subcellularLocation>
</comment>
<feature type="non-terminal residue" evidence="9">
    <location>
        <position position="273"/>
    </location>
</feature>
<dbReference type="InterPro" id="IPR002490">
    <property type="entry name" value="V-ATPase_116kDa_su"/>
</dbReference>
<keyword evidence="5 8" id="KW-1133">Transmembrane helix</keyword>
<evidence type="ECO:0000256" key="3">
    <source>
        <dbReference type="ARBA" id="ARBA00022448"/>
    </source>
</evidence>
<dbReference type="AlphaFoldDB" id="X1CMP4"/>